<evidence type="ECO:0000313" key="2">
    <source>
        <dbReference type="Proteomes" id="UP000033710"/>
    </source>
</evidence>
<sequence length="66" mass="7472">MRLGTELPIHNAVSTLSKRHSRAKLSPRTPPTSNCRLGHLSTCGRQCSQKRSSFNLRRDAKFYTSQ</sequence>
<reference evidence="1 2" key="2">
    <citation type="journal article" date="2015" name="Eukaryot. Cell">
        <title>Asexual propagation of a virulent clone complex in a human and feline outbreak of sporotrichosis.</title>
        <authorList>
            <person name="Teixeira Mde M."/>
            <person name="Rodrigues A.M."/>
            <person name="Tsui C.K."/>
            <person name="de Almeida L.G."/>
            <person name="Van Diepeningen A.D."/>
            <person name="van den Ende B.G."/>
            <person name="Fernandes G.F."/>
            <person name="Kano R."/>
            <person name="Hamelin R.C."/>
            <person name="Lopes-Bezerra L.M."/>
            <person name="Vasconcelos A.T."/>
            <person name="de Hoog S."/>
            <person name="de Camargo Z.P."/>
            <person name="Felipe M.S."/>
        </authorList>
    </citation>
    <scope>NUCLEOTIDE SEQUENCE [LARGE SCALE GENOMIC DNA]</scope>
    <source>
        <strain evidence="1 2">1099-18</strain>
    </source>
</reference>
<dbReference type="EMBL" id="AXCR01000004">
    <property type="protein sequence ID" value="KJR88053.1"/>
    <property type="molecule type" value="Genomic_DNA"/>
</dbReference>
<dbReference type="GeneID" id="27672531"/>
<reference evidence="1 2" key="1">
    <citation type="journal article" date="2014" name="BMC Genomics">
        <title>Comparative genomics of the major fungal agents of human and animal Sporotrichosis: Sporothrix schenckii and Sporothrix brasiliensis.</title>
        <authorList>
            <person name="Teixeira M.M."/>
            <person name="de Almeida L.G."/>
            <person name="Kubitschek-Barreira P."/>
            <person name="Alves F.L."/>
            <person name="Kioshima E.S."/>
            <person name="Abadio A.K."/>
            <person name="Fernandes L."/>
            <person name="Derengowski L.S."/>
            <person name="Ferreira K.S."/>
            <person name="Souza R.C."/>
            <person name="Ruiz J.C."/>
            <person name="de Andrade N.C."/>
            <person name="Paes H.C."/>
            <person name="Nicola A.M."/>
            <person name="Albuquerque P."/>
            <person name="Gerber A.L."/>
            <person name="Martins V.P."/>
            <person name="Peconick L.D."/>
            <person name="Neto A.V."/>
            <person name="Chaucanez C.B."/>
            <person name="Silva P.A."/>
            <person name="Cunha O.L."/>
            <person name="de Oliveira F.F."/>
            <person name="dos Santos T.C."/>
            <person name="Barros A.L."/>
            <person name="Soares M.A."/>
            <person name="de Oliveira L.M."/>
            <person name="Marini M.M."/>
            <person name="Villalobos-Duno H."/>
            <person name="Cunha M.M."/>
            <person name="de Hoog S."/>
            <person name="da Silveira J.F."/>
            <person name="Henrissat B."/>
            <person name="Nino-Vega G.A."/>
            <person name="Cisalpino P.S."/>
            <person name="Mora-Montes H.M."/>
            <person name="Almeida S.R."/>
            <person name="Stajich J.E."/>
            <person name="Lopes-Bezerra L.M."/>
            <person name="Vasconcelos A.T."/>
            <person name="Felipe M.S."/>
        </authorList>
    </citation>
    <scope>NUCLEOTIDE SEQUENCE [LARGE SCALE GENOMIC DNA]</scope>
    <source>
        <strain evidence="1 2">1099-18</strain>
    </source>
</reference>
<gene>
    <name evidence="1" type="ORF">SPSK_11035</name>
</gene>
<dbReference type="KEGG" id="ssck:SPSK_11035"/>
<comment type="caution">
    <text evidence="1">The sequence shown here is derived from an EMBL/GenBank/DDBJ whole genome shotgun (WGS) entry which is preliminary data.</text>
</comment>
<dbReference type="AlphaFoldDB" id="A0A0F2MEE7"/>
<name>A0A0F2MEE7_SPOSC</name>
<protein>
    <submittedName>
        <fullName evidence="1">Uncharacterized protein</fullName>
    </submittedName>
</protein>
<accession>A0A0F2MEE7</accession>
<organism evidence="1 2">
    <name type="scientific">Sporothrix schenckii 1099-18</name>
    <dbReference type="NCBI Taxonomy" id="1397361"/>
    <lineage>
        <taxon>Eukaryota</taxon>
        <taxon>Fungi</taxon>
        <taxon>Dikarya</taxon>
        <taxon>Ascomycota</taxon>
        <taxon>Pezizomycotina</taxon>
        <taxon>Sordariomycetes</taxon>
        <taxon>Sordariomycetidae</taxon>
        <taxon>Ophiostomatales</taxon>
        <taxon>Ophiostomataceae</taxon>
        <taxon>Sporothrix</taxon>
    </lineage>
</organism>
<proteinExistence type="predicted"/>
<dbReference type="Proteomes" id="UP000033710">
    <property type="component" value="Unassembled WGS sequence"/>
</dbReference>
<dbReference type="VEuPathDB" id="FungiDB:SPSK_11035"/>
<dbReference type="RefSeq" id="XP_016590729.1">
    <property type="nucleotide sequence ID" value="XM_016737254.1"/>
</dbReference>
<evidence type="ECO:0000313" key="1">
    <source>
        <dbReference type="EMBL" id="KJR88053.1"/>
    </source>
</evidence>